<accession>A0A9D1Y9J5</accession>
<feature type="region of interest" description="Disordered" evidence="2">
    <location>
        <begin position="517"/>
        <end position="588"/>
    </location>
</feature>
<dbReference type="Proteomes" id="UP000823868">
    <property type="component" value="Unassembled WGS sequence"/>
</dbReference>
<gene>
    <name evidence="5" type="ORF">H9841_08890</name>
</gene>
<evidence type="ECO:0000259" key="4">
    <source>
        <dbReference type="PROSITE" id="PS51272"/>
    </source>
</evidence>
<organism evidence="5 6">
    <name type="scientific">Candidatus Flavonifractor merdigallinarum</name>
    <dbReference type="NCBI Taxonomy" id="2838589"/>
    <lineage>
        <taxon>Bacteria</taxon>
        <taxon>Bacillati</taxon>
        <taxon>Bacillota</taxon>
        <taxon>Clostridia</taxon>
        <taxon>Eubacteriales</taxon>
        <taxon>Oscillospiraceae</taxon>
        <taxon>Flavonifractor</taxon>
    </lineage>
</organism>
<proteinExistence type="predicted"/>
<evidence type="ECO:0000313" key="6">
    <source>
        <dbReference type="Proteomes" id="UP000823868"/>
    </source>
</evidence>
<dbReference type="InterPro" id="IPR051465">
    <property type="entry name" value="Cell_Envelope_Struct_Comp"/>
</dbReference>
<feature type="region of interest" description="Disordered" evidence="2">
    <location>
        <begin position="608"/>
        <end position="628"/>
    </location>
</feature>
<comment type="caution">
    <text evidence="5">The sequence shown here is derived from an EMBL/GenBank/DDBJ whole genome shotgun (WGS) entry which is preliminary data.</text>
</comment>
<dbReference type="EMBL" id="DXDX01000164">
    <property type="protein sequence ID" value="HIY21999.1"/>
    <property type="molecule type" value="Genomic_DNA"/>
</dbReference>
<feature type="domain" description="SLH" evidence="4">
    <location>
        <begin position="681"/>
        <end position="744"/>
    </location>
</feature>
<dbReference type="PROSITE" id="PS51272">
    <property type="entry name" value="SLH"/>
    <property type="match status" value="3"/>
</dbReference>
<feature type="compositionally biased region" description="Low complexity" evidence="2">
    <location>
        <begin position="532"/>
        <end position="545"/>
    </location>
</feature>
<reference evidence="5" key="1">
    <citation type="journal article" date="2021" name="PeerJ">
        <title>Extensive microbial diversity within the chicken gut microbiome revealed by metagenomics and culture.</title>
        <authorList>
            <person name="Gilroy R."/>
            <person name="Ravi A."/>
            <person name="Getino M."/>
            <person name="Pursley I."/>
            <person name="Horton D.L."/>
            <person name="Alikhan N.F."/>
            <person name="Baker D."/>
            <person name="Gharbi K."/>
            <person name="Hall N."/>
            <person name="Watson M."/>
            <person name="Adriaenssens E.M."/>
            <person name="Foster-Nyarko E."/>
            <person name="Jarju S."/>
            <person name="Secka A."/>
            <person name="Antonio M."/>
            <person name="Oren A."/>
            <person name="Chaudhuri R.R."/>
            <person name="La Ragione R."/>
            <person name="Hildebrand F."/>
            <person name="Pallen M.J."/>
        </authorList>
    </citation>
    <scope>NUCLEOTIDE SEQUENCE</scope>
    <source>
        <strain evidence="5">ChiBcec16_6824</strain>
    </source>
</reference>
<evidence type="ECO:0000256" key="3">
    <source>
        <dbReference type="SAM" id="SignalP"/>
    </source>
</evidence>
<feature type="domain" description="SLH" evidence="4">
    <location>
        <begin position="622"/>
        <end position="680"/>
    </location>
</feature>
<evidence type="ECO:0000256" key="2">
    <source>
        <dbReference type="SAM" id="MobiDB-lite"/>
    </source>
</evidence>
<dbReference type="PANTHER" id="PTHR43308">
    <property type="entry name" value="OUTER MEMBRANE PROTEIN ALPHA-RELATED"/>
    <property type="match status" value="1"/>
</dbReference>
<protein>
    <submittedName>
        <fullName evidence="5">S-layer homology domain-containing protein</fullName>
    </submittedName>
</protein>
<evidence type="ECO:0000313" key="5">
    <source>
        <dbReference type="EMBL" id="HIY21999.1"/>
    </source>
</evidence>
<reference evidence="5" key="2">
    <citation type="submission" date="2021-04" db="EMBL/GenBank/DDBJ databases">
        <authorList>
            <person name="Gilroy R."/>
        </authorList>
    </citation>
    <scope>NUCLEOTIDE SEQUENCE</scope>
    <source>
        <strain evidence="5">ChiBcec16_6824</strain>
    </source>
</reference>
<feature type="chain" id="PRO_5039060186" evidence="3">
    <location>
        <begin position="26"/>
        <end position="803"/>
    </location>
</feature>
<dbReference type="InterPro" id="IPR025584">
    <property type="entry name" value="Cthe_2159"/>
</dbReference>
<evidence type="ECO:0000256" key="1">
    <source>
        <dbReference type="ARBA" id="ARBA00022737"/>
    </source>
</evidence>
<keyword evidence="1" id="KW-0677">Repeat</keyword>
<name>A0A9D1Y9J5_9FIRM</name>
<dbReference type="InterPro" id="IPR001119">
    <property type="entry name" value="SLH_dom"/>
</dbReference>
<dbReference type="Pfam" id="PF00395">
    <property type="entry name" value="SLH"/>
    <property type="match status" value="3"/>
</dbReference>
<feature type="compositionally biased region" description="Polar residues" evidence="2">
    <location>
        <begin position="579"/>
        <end position="588"/>
    </location>
</feature>
<feature type="domain" description="SLH" evidence="4">
    <location>
        <begin position="748"/>
        <end position="803"/>
    </location>
</feature>
<feature type="signal peptide" evidence="3">
    <location>
        <begin position="1"/>
        <end position="25"/>
    </location>
</feature>
<dbReference type="Pfam" id="PF14262">
    <property type="entry name" value="Cthe_2159"/>
    <property type="match status" value="1"/>
</dbReference>
<dbReference type="AlphaFoldDB" id="A0A9D1Y9J5"/>
<keyword evidence="3" id="KW-0732">Signal</keyword>
<sequence>MRKAISAMTAATLLLLGAVTVPASAAGEEAVHTLVLHSAQEADGSYSHTASYDGEAVPEYDYVWHADPSQVHDEVKDSPAEYYTGDAPDGGDAVYIAHDIYYYPELDTEGFQRTNYDGAQEWVYHYTAEGYEDYLFSTLPVSGSQLPTDMMHSAEEAYENAVLHITQPGTYQLEGEWHGQIWIDLGDTDETFTDETAKVTLILNGVDVTCTVAPSLVFYSVYECDNTWESQTQWSTDVDTSDAGAKVILADGTENNFSGTNVFRILKTKYKNDSNTVQKKRLKMDGAFYSYVSMEIDGQEAGTGVLNVNGGYEGLDTELHLTFNGGNVHIVSQDDGINVNEDGVSVVTVNGGSLHIVGGVGSEGDGIDSNGFLVINGGVVIATASPAADSGLDSDGGSYINGGYVVATGSTMDWAESDSNQVTMNLQFSSMQSSDEAILVTDLEGKVVFAYDPDQDETTGSHIRSYQGAVISCPQFAVGETYHVYVGGDVEGTEVNGLYDAATVTGFSDQAQLQSYTGTDVGMGRPGGGRPDGQPGQPPEGMDPGTFPSEPPEGMDPGTFPGEPPEGMEPGTFPGQRPGDQSQAETGPASTEFYMTDKVNAFSGVADASENTHETPDTPEQQSGSFTDVAPDSWYAEAVSYLTEQGLMSGTTQSTFSPDTATSRGMIATILYRIAGSPAGAEASFSDVAEGQWYTDGVCWAAQSGVTAGYGDGSFGPNDSITREQLAVFLYRFAQVQGMNTTQNSGTLDSYSDAGLVSDWALPAMNWAVENGLLAGKDGGRLDPQGPATRAEAAQILMNFLSN</sequence>